<dbReference type="Proteomes" id="UP000198224">
    <property type="component" value="Chromosome I"/>
</dbReference>
<evidence type="ECO:0000256" key="3">
    <source>
        <dbReference type="SAM" id="SignalP"/>
    </source>
</evidence>
<evidence type="ECO:0008006" key="6">
    <source>
        <dbReference type="Google" id="ProtNLM"/>
    </source>
</evidence>
<keyword evidence="5" id="KW-1185">Reference proteome</keyword>
<feature type="region of interest" description="Disordered" evidence="1">
    <location>
        <begin position="282"/>
        <end position="316"/>
    </location>
</feature>
<evidence type="ECO:0000313" key="4">
    <source>
        <dbReference type="EMBL" id="SCE79088.1"/>
    </source>
</evidence>
<keyword evidence="2" id="KW-0472">Membrane</keyword>
<evidence type="ECO:0000313" key="5">
    <source>
        <dbReference type="Proteomes" id="UP000198224"/>
    </source>
</evidence>
<name>A0A1C4V4X6_9ACTN</name>
<keyword evidence="2" id="KW-0812">Transmembrane</keyword>
<accession>A0A1C4V4X6</accession>
<organism evidence="4 5">
    <name type="scientific">Micromonospora chokoriensis</name>
    <dbReference type="NCBI Taxonomy" id="356851"/>
    <lineage>
        <taxon>Bacteria</taxon>
        <taxon>Bacillati</taxon>
        <taxon>Actinomycetota</taxon>
        <taxon>Actinomycetes</taxon>
        <taxon>Micromonosporales</taxon>
        <taxon>Micromonosporaceae</taxon>
        <taxon>Micromonospora</taxon>
    </lineage>
</organism>
<feature type="compositionally biased region" description="Gly residues" evidence="1">
    <location>
        <begin position="465"/>
        <end position="487"/>
    </location>
</feature>
<evidence type="ECO:0000256" key="1">
    <source>
        <dbReference type="SAM" id="MobiDB-lite"/>
    </source>
</evidence>
<gene>
    <name evidence="4" type="ORF">GA0070612_1088</name>
</gene>
<dbReference type="RefSeq" id="WP_088986921.1">
    <property type="nucleotide sequence ID" value="NZ_LT607409.1"/>
</dbReference>
<feature type="chain" id="PRO_5039254968" description="LPXTG-motif cell wall anchor domain-containing protein" evidence="3">
    <location>
        <begin position="29"/>
        <end position="526"/>
    </location>
</feature>
<evidence type="ECO:0000256" key="2">
    <source>
        <dbReference type="SAM" id="Phobius"/>
    </source>
</evidence>
<keyword evidence="3" id="KW-0732">Signal</keyword>
<feature type="transmembrane region" description="Helical" evidence="2">
    <location>
        <begin position="498"/>
        <end position="517"/>
    </location>
</feature>
<proteinExistence type="predicted"/>
<dbReference type="EMBL" id="LT607409">
    <property type="protein sequence ID" value="SCE79088.1"/>
    <property type="molecule type" value="Genomic_DNA"/>
</dbReference>
<reference evidence="5" key="1">
    <citation type="submission" date="2016-06" db="EMBL/GenBank/DDBJ databases">
        <authorList>
            <person name="Varghese N."/>
            <person name="Submissions Spin"/>
        </authorList>
    </citation>
    <scope>NUCLEOTIDE SEQUENCE [LARGE SCALE GENOMIC DNA]</scope>
    <source>
        <strain evidence="5">DSM 45160</strain>
    </source>
</reference>
<protein>
    <recommendedName>
        <fullName evidence="6">LPXTG-motif cell wall anchor domain-containing protein</fullName>
    </recommendedName>
</protein>
<sequence>MFRQSIRWLTGLGAAGALVAASATPAVAAAAVEPYFQDSTLAVGSASPTRTLFLYADEPTVLTDVSVRYDYRSLAGKLSVAPADGQECTAPEPDVLVCEEPFDLVLDELPPLGSGIYRTVAKRVRIGLTGDAQLGDSGDVAVSFQAAGGRQGSYTSRVRVGEGVDLAGGPHTTVSSKPGGTFGVPLAVTNVGERTVTGFVAVFDLPYSVRTTDRFSNCLYSGDHLLSCRFDEEIPAGSGRAGTLDLALARDTYAPTNQAGSAQFMTTADFEDLTRVREAVGARAATPGSGPELTLAEAPSRARQADQTDVDPGNGGTGWTITVTGTNGTDLAAIGAALKGRAGAVATATVGFRNNGPATLDTVNADHEAATHTDVELPPGTTAVEVPENCQLRQGTRTYLCASEMLLVAGATYTMEFRLRIDRVIPNARGAVRVNAPCECPGGGSFADDIKPANDTARLVVNAVQGGGDQGGNGGGGGGGDGDDGGGALPITGAPTGLIAGLGGLLLVVGAIAYLFARRRGTHFVA</sequence>
<feature type="signal peptide" evidence="3">
    <location>
        <begin position="1"/>
        <end position="28"/>
    </location>
</feature>
<keyword evidence="2" id="KW-1133">Transmembrane helix</keyword>
<dbReference type="AlphaFoldDB" id="A0A1C4V4X6"/>
<feature type="region of interest" description="Disordered" evidence="1">
    <location>
        <begin position="464"/>
        <end position="487"/>
    </location>
</feature>